<dbReference type="EMBL" id="KN846956">
    <property type="protein sequence ID" value="KIW72579.1"/>
    <property type="molecule type" value="Genomic_DNA"/>
</dbReference>
<dbReference type="PANTHER" id="PTHR36167:SF4">
    <property type="entry name" value="FUNGAL N-TERMINAL DOMAIN-CONTAINING PROTEIN"/>
    <property type="match status" value="1"/>
</dbReference>
<accession>A0A0D2GJN3</accession>
<dbReference type="PRINTS" id="PR00219">
    <property type="entry name" value="SYNAPTOBREVN"/>
</dbReference>
<dbReference type="InterPro" id="IPR039327">
    <property type="entry name" value="CON7-like"/>
</dbReference>
<feature type="region of interest" description="Disordered" evidence="2">
    <location>
        <begin position="458"/>
        <end position="652"/>
    </location>
</feature>
<feature type="compositionally biased region" description="Polar residues" evidence="2">
    <location>
        <begin position="552"/>
        <end position="561"/>
    </location>
</feature>
<sequence length="652" mass="71241">MAEAGLVATIVGIAGAGVKLSITLYTFSETVATASAEIKNVARDVSLTASVLEQLGAHLQQDEETKLYSGSAVQTAKDVITECEAVFQEIDGVLAKATDSVAKRWPRKGGKVALSAMDRLKWPFLQPKMALLRGNLERLKSTLVLMLNVLIYARDLRVEKDSSPTGKGNDLYQRTLLENLFLANQQATRKYESLLRLIESQGESTLAATGQPLYQDPSSEPALAPSVRRSLKHIERALLQFERSAPISYGSSRIGVQVELEKELSRARDARGGSKPWVLVSIGRKDEVPPSYNESWIPSEGEMYGSIAAGALEGLTAADYDERSRSRSRSRSRVRFQEQYHDPYQPYQSSQPGPSRRTDALQAEIDESMGLMQENINRVSQRGERLDSSVDTSDPLNSGAVKFRKGARTKTWYESILDSISSPNSAINSFQKTVKNTGLFFGVDDSKENADTVLEYRKDSRLASPPNSPRANLGRSSTFDDMLRSPSSEGQLTPPSTIVSKEEDPNVPAEKVAEPETELHPPQPESASEAAKIQNKIPFLVPSENEAGDISGRTTPDGTTNLEEKAPKTEATRAEETKAGVGGEKATGQGSNDKDAQEQEPVKEESQPPEVAAEMNSSKGKGKGKGKATEVTTDEQPDEIDQLLKEWTTVYE</sequence>
<keyword evidence="1" id="KW-0175">Coiled coil</keyword>
<feature type="compositionally biased region" description="Acidic residues" evidence="2">
    <location>
        <begin position="632"/>
        <end position="641"/>
    </location>
</feature>
<protein>
    <recommendedName>
        <fullName evidence="3">V-SNARE coiled-coil homology domain-containing protein</fullName>
    </recommendedName>
</protein>
<feature type="compositionally biased region" description="Low complexity" evidence="2">
    <location>
        <begin position="342"/>
        <end position="355"/>
    </location>
</feature>
<dbReference type="GO" id="GO:0016020">
    <property type="term" value="C:membrane"/>
    <property type="evidence" value="ECO:0007669"/>
    <property type="project" value="InterPro"/>
</dbReference>
<gene>
    <name evidence="4" type="ORF">PV04_00761</name>
</gene>
<dbReference type="SUPFAM" id="SSF58038">
    <property type="entry name" value="SNARE fusion complex"/>
    <property type="match status" value="1"/>
</dbReference>
<dbReference type="PANTHER" id="PTHR36167">
    <property type="entry name" value="C2H2 FINGER DOMAIN TRANSCRIPTION FACTOR (EUROFUNG)-RELATED"/>
    <property type="match status" value="1"/>
</dbReference>
<dbReference type="Gene3D" id="1.20.5.110">
    <property type="match status" value="1"/>
</dbReference>
<feature type="domain" description="V-SNARE coiled-coil homology" evidence="3">
    <location>
        <begin position="357"/>
        <end position="414"/>
    </location>
</feature>
<evidence type="ECO:0000256" key="2">
    <source>
        <dbReference type="SAM" id="MobiDB-lite"/>
    </source>
</evidence>
<dbReference type="Proteomes" id="UP000054266">
    <property type="component" value="Unassembled WGS sequence"/>
</dbReference>
<reference evidence="4 5" key="1">
    <citation type="submission" date="2015-01" db="EMBL/GenBank/DDBJ databases">
        <title>The Genome Sequence of Capronia semiimmersa CBS27337.</title>
        <authorList>
            <consortium name="The Broad Institute Genomics Platform"/>
            <person name="Cuomo C."/>
            <person name="de Hoog S."/>
            <person name="Gorbushina A."/>
            <person name="Stielow B."/>
            <person name="Teixiera M."/>
            <person name="Abouelleil A."/>
            <person name="Chapman S.B."/>
            <person name="Priest M."/>
            <person name="Young S.K."/>
            <person name="Wortman J."/>
            <person name="Nusbaum C."/>
            <person name="Birren B."/>
        </authorList>
    </citation>
    <scope>NUCLEOTIDE SEQUENCE [LARGE SCALE GENOMIC DNA]</scope>
    <source>
        <strain evidence="4 5">CBS 27337</strain>
    </source>
</reference>
<dbReference type="STRING" id="5601.A0A0D2GJN3"/>
<dbReference type="GO" id="GO:0016192">
    <property type="term" value="P:vesicle-mediated transport"/>
    <property type="evidence" value="ECO:0007669"/>
    <property type="project" value="InterPro"/>
</dbReference>
<dbReference type="PROSITE" id="PS50892">
    <property type="entry name" value="V_SNARE"/>
    <property type="match status" value="1"/>
</dbReference>
<dbReference type="InterPro" id="IPR042855">
    <property type="entry name" value="V_SNARE_CC"/>
</dbReference>
<dbReference type="InterPro" id="IPR001388">
    <property type="entry name" value="Synaptobrevin-like"/>
</dbReference>
<dbReference type="Pfam" id="PF00957">
    <property type="entry name" value="Synaptobrevin"/>
    <property type="match status" value="1"/>
</dbReference>
<evidence type="ECO:0000313" key="5">
    <source>
        <dbReference type="Proteomes" id="UP000054266"/>
    </source>
</evidence>
<dbReference type="AlphaFoldDB" id="A0A0D2GJN3"/>
<feature type="compositionally biased region" description="Basic and acidic residues" evidence="2">
    <location>
        <begin position="592"/>
        <end position="606"/>
    </location>
</feature>
<proteinExistence type="predicted"/>
<dbReference type="GO" id="GO:0006355">
    <property type="term" value="P:regulation of DNA-templated transcription"/>
    <property type="evidence" value="ECO:0007669"/>
    <property type="project" value="InterPro"/>
</dbReference>
<feature type="region of interest" description="Disordered" evidence="2">
    <location>
        <begin position="319"/>
        <end position="358"/>
    </location>
</feature>
<evidence type="ECO:0000259" key="3">
    <source>
        <dbReference type="PROSITE" id="PS50892"/>
    </source>
</evidence>
<feature type="compositionally biased region" description="Polar residues" evidence="2">
    <location>
        <begin position="474"/>
        <end position="499"/>
    </location>
</feature>
<feature type="compositionally biased region" description="Basic and acidic residues" evidence="2">
    <location>
        <begin position="562"/>
        <end position="578"/>
    </location>
</feature>
<name>A0A0D2GJN3_9EURO</name>
<evidence type="ECO:0000256" key="1">
    <source>
        <dbReference type="PROSITE-ProRule" id="PRU00290"/>
    </source>
</evidence>
<dbReference type="HOGENOM" id="CLU_494343_0_0_1"/>
<evidence type="ECO:0000313" key="4">
    <source>
        <dbReference type="EMBL" id="KIW72579.1"/>
    </source>
</evidence>
<keyword evidence="5" id="KW-1185">Reference proteome</keyword>
<organism evidence="4 5">
    <name type="scientific">Phialophora macrospora</name>
    <dbReference type="NCBI Taxonomy" id="1851006"/>
    <lineage>
        <taxon>Eukaryota</taxon>
        <taxon>Fungi</taxon>
        <taxon>Dikarya</taxon>
        <taxon>Ascomycota</taxon>
        <taxon>Pezizomycotina</taxon>
        <taxon>Eurotiomycetes</taxon>
        <taxon>Chaetothyriomycetidae</taxon>
        <taxon>Chaetothyriales</taxon>
        <taxon>Herpotrichiellaceae</taxon>
        <taxon>Phialophora</taxon>
    </lineage>
</organism>